<keyword evidence="10" id="KW-1133">Transmembrane helix</keyword>
<evidence type="ECO:0000313" key="13">
    <source>
        <dbReference type="EMBL" id="CUN60279.1"/>
    </source>
</evidence>
<protein>
    <recommendedName>
        <fullName evidence="3">histidine kinase</fullName>
        <ecNumber evidence="3">2.7.13.3</ecNumber>
    </recommendedName>
</protein>
<evidence type="ECO:0000256" key="4">
    <source>
        <dbReference type="ARBA" id="ARBA00022553"/>
    </source>
</evidence>
<dbReference type="InterPro" id="IPR003661">
    <property type="entry name" value="HisK_dim/P_dom"/>
</dbReference>
<evidence type="ECO:0000313" key="14">
    <source>
        <dbReference type="Proteomes" id="UP000095431"/>
    </source>
</evidence>
<evidence type="ECO:0000256" key="6">
    <source>
        <dbReference type="ARBA" id="ARBA00022741"/>
    </source>
</evidence>
<evidence type="ECO:0000259" key="12">
    <source>
        <dbReference type="PROSITE" id="PS50885"/>
    </source>
</evidence>
<dbReference type="SMART" id="SM00387">
    <property type="entry name" value="HATPase_c"/>
    <property type="match status" value="1"/>
</dbReference>
<gene>
    <name evidence="13" type="primary">phoR_1</name>
    <name evidence="13" type="ORF">ERS852478_00590</name>
</gene>
<proteinExistence type="predicted"/>
<dbReference type="SUPFAM" id="SSF47384">
    <property type="entry name" value="Homodimeric domain of signal transducing histidine kinase"/>
    <property type="match status" value="1"/>
</dbReference>
<dbReference type="PROSITE" id="PS50885">
    <property type="entry name" value="HAMP"/>
    <property type="match status" value="1"/>
</dbReference>
<sequence length="497" mass="55836">MTVLRTDRKHASNCMTEENGVEKVKKRKNFFRSLRFRILIILIILGIVPGVIVTYTMLHNYQNRAVAMLTETVGDQCDILCNLIIRENYLNDTDSEVVNSKLELFSNVYNGRILLADRDFKIVSDTFHTEEGKTLLSSLAVACLKGEETSNYDARSKVLELAVPVQSPDVQQLQGVMLVSVSAVDIAETLAEMEQRGVMLIGSIVVLSVFLAWLLSTILVKPLARVTKAIEDLTDGMLDEEISVPDYTETELITDAFNKMVNRMKILDESRQEFVSNVSHELKTPLTSMKVLADSLVGQQGVPEELYQEFMSDITAEIDRENKIITDLLSLVKMDKKAADVNITHMDINQLLEDILKRLRPIADRRNIDLILDCFRPVDADVDEVKFTLAVSNLVENGIKYNVDDGWVRVSLDADHKYFYITVADSGMGIPEDSIERIFERFYRVDKSHSKEIGGTGLGLAITKSSIAMHHGTIKVFSKEGEGTTFSVRIPLSYIPS</sequence>
<dbReference type="PANTHER" id="PTHR45453">
    <property type="entry name" value="PHOSPHATE REGULON SENSOR PROTEIN PHOR"/>
    <property type="match status" value="1"/>
</dbReference>
<dbReference type="InterPro" id="IPR050351">
    <property type="entry name" value="BphY/WalK/GraS-like"/>
</dbReference>
<feature type="domain" description="Histidine kinase" evidence="11">
    <location>
        <begin position="277"/>
        <end position="494"/>
    </location>
</feature>
<dbReference type="GO" id="GO:0000155">
    <property type="term" value="F:phosphorelay sensor kinase activity"/>
    <property type="evidence" value="ECO:0007669"/>
    <property type="project" value="InterPro"/>
</dbReference>
<dbReference type="PROSITE" id="PS50109">
    <property type="entry name" value="HIS_KIN"/>
    <property type="match status" value="1"/>
</dbReference>
<comment type="catalytic activity">
    <reaction evidence="1">
        <text>ATP + protein L-histidine = ADP + protein N-phospho-L-histidine.</text>
        <dbReference type="EC" id="2.7.13.3"/>
    </reaction>
</comment>
<dbReference type="GO" id="GO:0005524">
    <property type="term" value="F:ATP binding"/>
    <property type="evidence" value="ECO:0007669"/>
    <property type="project" value="UniProtKB-KW"/>
</dbReference>
<dbReference type="Pfam" id="PF02518">
    <property type="entry name" value="HATPase_c"/>
    <property type="match status" value="1"/>
</dbReference>
<keyword evidence="9" id="KW-0902">Two-component regulatory system</keyword>
<evidence type="ECO:0000256" key="1">
    <source>
        <dbReference type="ARBA" id="ARBA00000085"/>
    </source>
</evidence>
<reference evidence="13 14" key="1">
    <citation type="submission" date="2015-09" db="EMBL/GenBank/DDBJ databases">
        <authorList>
            <consortium name="Pathogen Informatics"/>
        </authorList>
    </citation>
    <scope>NUCLEOTIDE SEQUENCE [LARGE SCALE GENOMIC DNA]</scope>
    <source>
        <strain evidence="13 14">2789STDY5834863</strain>
    </source>
</reference>
<dbReference type="InterPro" id="IPR036097">
    <property type="entry name" value="HisK_dim/P_sf"/>
</dbReference>
<dbReference type="eggNOG" id="COG5002">
    <property type="taxonomic scope" value="Bacteria"/>
</dbReference>
<dbReference type="AlphaFoldDB" id="A0A173Y8U7"/>
<dbReference type="PANTHER" id="PTHR45453:SF1">
    <property type="entry name" value="PHOSPHATE REGULON SENSOR PROTEIN PHOR"/>
    <property type="match status" value="1"/>
</dbReference>
<dbReference type="SMART" id="SM00388">
    <property type="entry name" value="HisKA"/>
    <property type="match status" value="1"/>
</dbReference>
<keyword evidence="4" id="KW-0597">Phosphoprotein</keyword>
<feature type="transmembrane region" description="Helical" evidence="10">
    <location>
        <begin position="36"/>
        <end position="58"/>
    </location>
</feature>
<evidence type="ECO:0000259" key="11">
    <source>
        <dbReference type="PROSITE" id="PS50109"/>
    </source>
</evidence>
<dbReference type="InterPro" id="IPR036890">
    <property type="entry name" value="HATPase_C_sf"/>
</dbReference>
<dbReference type="GO" id="GO:0004721">
    <property type="term" value="F:phosphoprotein phosphatase activity"/>
    <property type="evidence" value="ECO:0007669"/>
    <property type="project" value="TreeGrafter"/>
</dbReference>
<dbReference type="PRINTS" id="PR00344">
    <property type="entry name" value="BCTRLSENSOR"/>
</dbReference>
<dbReference type="SUPFAM" id="SSF55874">
    <property type="entry name" value="ATPase domain of HSP90 chaperone/DNA topoisomerase II/histidine kinase"/>
    <property type="match status" value="1"/>
</dbReference>
<evidence type="ECO:0000256" key="8">
    <source>
        <dbReference type="ARBA" id="ARBA00022840"/>
    </source>
</evidence>
<evidence type="ECO:0000256" key="2">
    <source>
        <dbReference type="ARBA" id="ARBA00004370"/>
    </source>
</evidence>
<dbReference type="GO" id="GO:0005886">
    <property type="term" value="C:plasma membrane"/>
    <property type="evidence" value="ECO:0007669"/>
    <property type="project" value="TreeGrafter"/>
</dbReference>
<dbReference type="InterPro" id="IPR003594">
    <property type="entry name" value="HATPase_dom"/>
</dbReference>
<feature type="domain" description="HAMP" evidence="12">
    <location>
        <begin position="217"/>
        <end position="269"/>
    </location>
</feature>
<evidence type="ECO:0000256" key="9">
    <source>
        <dbReference type="ARBA" id="ARBA00023012"/>
    </source>
</evidence>
<dbReference type="GO" id="GO:0016036">
    <property type="term" value="P:cellular response to phosphate starvation"/>
    <property type="evidence" value="ECO:0007669"/>
    <property type="project" value="TreeGrafter"/>
</dbReference>
<dbReference type="CDD" id="cd00075">
    <property type="entry name" value="HATPase"/>
    <property type="match status" value="1"/>
</dbReference>
<keyword evidence="10" id="KW-0472">Membrane</keyword>
<keyword evidence="7" id="KW-0418">Kinase</keyword>
<dbReference type="SMART" id="SM00304">
    <property type="entry name" value="HAMP"/>
    <property type="match status" value="1"/>
</dbReference>
<dbReference type="Gene3D" id="6.10.340.10">
    <property type="match status" value="1"/>
</dbReference>
<organism evidence="13 14">
    <name type="scientific">Blautia wexlerae</name>
    <dbReference type="NCBI Taxonomy" id="418240"/>
    <lineage>
        <taxon>Bacteria</taxon>
        <taxon>Bacillati</taxon>
        <taxon>Bacillota</taxon>
        <taxon>Clostridia</taxon>
        <taxon>Lachnospirales</taxon>
        <taxon>Lachnospiraceae</taxon>
        <taxon>Blautia</taxon>
    </lineage>
</organism>
<keyword evidence="10" id="KW-0812">Transmembrane</keyword>
<dbReference type="InterPro" id="IPR004358">
    <property type="entry name" value="Sig_transdc_His_kin-like_C"/>
</dbReference>
<dbReference type="Gene3D" id="3.30.565.10">
    <property type="entry name" value="Histidine kinase-like ATPase, C-terminal domain"/>
    <property type="match status" value="1"/>
</dbReference>
<dbReference type="EMBL" id="CYZN01000003">
    <property type="protein sequence ID" value="CUN60279.1"/>
    <property type="molecule type" value="Genomic_DNA"/>
</dbReference>
<keyword evidence="5 13" id="KW-0808">Transferase</keyword>
<name>A0A173Y8U7_9FIRM</name>
<dbReference type="FunFam" id="3.30.565.10:FF:000037">
    <property type="entry name" value="Hybrid sensor histidine kinase/response regulator"/>
    <property type="match status" value="1"/>
</dbReference>
<dbReference type="CDD" id="cd00082">
    <property type="entry name" value="HisKA"/>
    <property type="match status" value="1"/>
</dbReference>
<dbReference type="EC" id="2.7.13.3" evidence="3"/>
<evidence type="ECO:0000256" key="5">
    <source>
        <dbReference type="ARBA" id="ARBA00022679"/>
    </source>
</evidence>
<feature type="transmembrane region" description="Helical" evidence="10">
    <location>
        <begin position="198"/>
        <end position="220"/>
    </location>
</feature>
<accession>A0A173Y8U7</accession>
<keyword evidence="6" id="KW-0547">Nucleotide-binding</keyword>
<comment type="subcellular location">
    <subcellularLocation>
        <location evidence="2">Membrane</location>
    </subcellularLocation>
</comment>
<dbReference type="InterPro" id="IPR005467">
    <property type="entry name" value="His_kinase_dom"/>
</dbReference>
<evidence type="ECO:0000256" key="7">
    <source>
        <dbReference type="ARBA" id="ARBA00022777"/>
    </source>
</evidence>
<dbReference type="Proteomes" id="UP000095431">
    <property type="component" value="Unassembled WGS sequence"/>
</dbReference>
<evidence type="ECO:0000256" key="10">
    <source>
        <dbReference type="SAM" id="Phobius"/>
    </source>
</evidence>
<keyword evidence="8" id="KW-0067">ATP-binding</keyword>
<dbReference type="Gene3D" id="1.10.287.130">
    <property type="match status" value="1"/>
</dbReference>
<dbReference type="InterPro" id="IPR003660">
    <property type="entry name" value="HAMP_dom"/>
</dbReference>
<dbReference type="Pfam" id="PF00512">
    <property type="entry name" value="HisKA"/>
    <property type="match status" value="1"/>
</dbReference>
<evidence type="ECO:0000256" key="3">
    <source>
        <dbReference type="ARBA" id="ARBA00012438"/>
    </source>
</evidence>